<proteinExistence type="predicted"/>
<evidence type="ECO:0000313" key="1">
    <source>
        <dbReference type="EMBL" id="CAI2172749.1"/>
    </source>
</evidence>
<dbReference type="OrthoDB" id="2308320at2759"/>
<name>A0A9W4WYC5_9GLOM</name>
<sequence>MAHKLPSVCLNEIFEHLDDDITTLHSTLLTNHHFCGIVVSILWRDIWRFYNRYGMNYIRNSLSILSTLISCLPTVSRCLLQINGVNLTAPTSKSPSFNYISFIKVLSLFRIDQLIEDVVINQRINTTQSLDYNKHLIAQELLKSFMKDIPSLKSLDLCCDFSTRIVQNVPFSNFPGATSCLADLSNLKCSSNSLLPQTFQNIQSLTIKFVEKVSNRLIQLLNSQHQLKNLELNAYLIHVDWLNVIPALTRHYGTLTKLCIHSNSDVPLSFVSYFINLQELIISIRIPFEGFNGLKFARFTKLRIFKIPHEVPKLEMLIKFLENNGINLDEFSTSVVYPDKSLNQSLVRFCPNLKKLSINFGNDELETLKTIFVHCQYLESIKIWCQDDYNRLNGRNLLEVVVNHAPKNFYELKIYMNLILLPTDLEKFFISWKDRSPQKTLSLVIIIDEFSLEIKEEIINVIERYKVLGIIRKFEIKRIDNEVE</sequence>
<dbReference type="EMBL" id="CAMKVN010000978">
    <property type="protein sequence ID" value="CAI2172749.1"/>
    <property type="molecule type" value="Genomic_DNA"/>
</dbReference>
<evidence type="ECO:0000313" key="2">
    <source>
        <dbReference type="Proteomes" id="UP001153678"/>
    </source>
</evidence>
<dbReference type="SUPFAM" id="SSF52047">
    <property type="entry name" value="RNI-like"/>
    <property type="match status" value="1"/>
</dbReference>
<dbReference type="Proteomes" id="UP001153678">
    <property type="component" value="Unassembled WGS sequence"/>
</dbReference>
<protein>
    <submittedName>
        <fullName evidence="1">1752_t:CDS:1</fullName>
    </submittedName>
</protein>
<dbReference type="InterPro" id="IPR032675">
    <property type="entry name" value="LRR_dom_sf"/>
</dbReference>
<organism evidence="1 2">
    <name type="scientific">Funneliformis geosporum</name>
    <dbReference type="NCBI Taxonomy" id="1117311"/>
    <lineage>
        <taxon>Eukaryota</taxon>
        <taxon>Fungi</taxon>
        <taxon>Fungi incertae sedis</taxon>
        <taxon>Mucoromycota</taxon>
        <taxon>Glomeromycotina</taxon>
        <taxon>Glomeromycetes</taxon>
        <taxon>Glomerales</taxon>
        <taxon>Glomeraceae</taxon>
        <taxon>Funneliformis</taxon>
    </lineage>
</organism>
<gene>
    <name evidence="1" type="ORF">FWILDA_LOCUS5737</name>
</gene>
<dbReference type="AlphaFoldDB" id="A0A9W4WYC5"/>
<accession>A0A9W4WYC5</accession>
<reference evidence="1" key="1">
    <citation type="submission" date="2022-08" db="EMBL/GenBank/DDBJ databases">
        <authorList>
            <person name="Kallberg Y."/>
            <person name="Tangrot J."/>
            <person name="Rosling A."/>
        </authorList>
    </citation>
    <scope>NUCLEOTIDE SEQUENCE</scope>
    <source>
        <strain evidence="1">Wild A</strain>
    </source>
</reference>
<dbReference type="Gene3D" id="3.80.10.10">
    <property type="entry name" value="Ribonuclease Inhibitor"/>
    <property type="match status" value="1"/>
</dbReference>
<comment type="caution">
    <text evidence="1">The sequence shown here is derived from an EMBL/GenBank/DDBJ whole genome shotgun (WGS) entry which is preliminary data.</text>
</comment>
<keyword evidence="2" id="KW-1185">Reference proteome</keyword>